<name>A0ABV5CV18_9ACTN</name>
<evidence type="ECO:0000313" key="5">
    <source>
        <dbReference type="Proteomes" id="UP001582793"/>
    </source>
</evidence>
<evidence type="ECO:0000256" key="1">
    <source>
        <dbReference type="ARBA" id="ARBA00022737"/>
    </source>
</evidence>
<comment type="caution">
    <text evidence="4">The sequence shown here is derived from an EMBL/GenBank/DDBJ whole genome shotgun (WGS) entry which is preliminary data.</text>
</comment>
<dbReference type="Gene3D" id="1.25.40.20">
    <property type="entry name" value="Ankyrin repeat-containing domain"/>
    <property type="match status" value="2"/>
</dbReference>
<gene>
    <name evidence="4" type="ORF">AAFH96_21315</name>
</gene>
<dbReference type="SUPFAM" id="SSF48403">
    <property type="entry name" value="Ankyrin repeat"/>
    <property type="match status" value="1"/>
</dbReference>
<proteinExistence type="predicted"/>
<keyword evidence="5" id="KW-1185">Reference proteome</keyword>
<accession>A0ABV5CV18</accession>
<dbReference type="PANTHER" id="PTHR24171">
    <property type="entry name" value="ANKYRIN REPEAT DOMAIN-CONTAINING PROTEIN 39-RELATED"/>
    <property type="match status" value="1"/>
</dbReference>
<evidence type="ECO:0000256" key="2">
    <source>
        <dbReference type="ARBA" id="ARBA00023043"/>
    </source>
</evidence>
<dbReference type="PROSITE" id="PS50088">
    <property type="entry name" value="ANK_REPEAT"/>
    <property type="match status" value="1"/>
</dbReference>
<sequence>MLRRSHREKHARNLGYLSPPAMVAAVADRRRAGDWRGVCAAGLVDVHVDPRDVAARFGAEQAARIEADLLGFAPDLLRRFAPRTASLELRPRARIVLSRLAGAIGDRAVLVADLPAGERFRQRIELGVLSAAKLDRPWYNLYDLPDWCWHADAVAARRWAYGASATRLAWHDPDGRPYPPGVAGARRPADRADEVEVLAELLETGQVTAAYEAAGCTVDPKPPPRWYGDRTLEPWLARFGASLPVLAAESRRLAGRYARPSLRALSQSIAVEVADDGGLTVRMAAWERDFAGPIAFGVAAPVDVALLRRGALRVDDLHPLVHEALFSGRTRTPPAPVPVERPVIRIRCGTRWHPVQVTGARITTLEHSEREIDREFTLAVLGGPIGGCAAAVRAFRTGAKPVPKDLRRIRQDLFALAFHGDTDALLAIVATGLDPGLRDSDGGTLMHWLHHLDHRRALPVLLAAGLAVTDHDRNGDTPLHRAAASGAADVVAALVEAGADPDSVDGRGRTVAEVLAQARREPKR</sequence>
<dbReference type="Pfam" id="PF12796">
    <property type="entry name" value="Ank_2"/>
    <property type="match status" value="1"/>
</dbReference>
<keyword evidence="2 3" id="KW-0040">ANK repeat</keyword>
<protein>
    <submittedName>
        <fullName evidence="4">Ankyrin repeat domain-containing protein</fullName>
    </submittedName>
</protein>
<organism evidence="4 5">
    <name type="scientific">Polymorphospora lycopeni</name>
    <dbReference type="NCBI Taxonomy" id="3140240"/>
    <lineage>
        <taxon>Bacteria</taxon>
        <taxon>Bacillati</taxon>
        <taxon>Actinomycetota</taxon>
        <taxon>Actinomycetes</taxon>
        <taxon>Micromonosporales</taxon>
        <taxon>Micromonosporaceae</taxon>
        <taxon>Polymorphospora</taxon>
    </lineage>
</organism>
<dbReference type="InterPro" id="IPR036770">
    <property type="entry name" value="Ankyrin_rpt-contain_sf"/>
</dbReference>
<dbReference type="InterPro" id="IPR002110">
    <property type="entry name" value="Ankyrin_rpt"/>
</dbReference>
<feature type="repeat" description="ANK" evidence="3">
    <location>
        <begin position="474"/>
        <end position="506"/>
    </location>
</feature>
<keyword evidence="1" id="KW-0677">Repeat</keyword>
<dbReference type="SMART" id="SM00248">
    <property type="entry name" value="ANK"/>
    <property type="match status" value="1"/>
</dbReference>
<dbReference type="EMBL" id="JBCGDC010000064">
    <property type="protein sequence ID" value="MFB6395629.1"/>
    <property type="molecule type" value="Genomic_DNA"/>
</dbReference>
<dbReference type="Proteomes" id="UP001582793">
    <property type="component" value="Unassembled WGS sequence"/>
</dbReference>
<dbReference type="RefSeq" id="WP_375735359.1">
    <property type="nucleotide sequence ID" value="NZ_JBCGDC010000064.1"/>
</dbReference>
<evidence type="ECO:0000256" key="3">
    <source>
        <dbReference type="PROSITE-ProRule" id="PRU00023"/>
    </source>
</evidence>
<reference evidence="4 5" key="1">
    <citation type="submission" date="2024-04" db="EMBL/GenBank/DDBJ databases">
        <title>Polymorphospora sp. isolated from Baiyangdian Lake in Xiong'an New Area.</title>
        <authorList>
            <person name="Zhang X."/>
            <person name="Liu J."/>
        </authorList>
    </citation>
    <scope>NUCLEOTIDE SEQUENCE [LARGE SCALE GENOMIC DNA]</scope>
    <source>
        <strain evidence="4 5">2-325</strain>
    </source>
</reference>
<evidence type="ECO:0000313" key="4">
    <source>
        <dbReference type="EMBL" id="MFB6395629.1"/>
    </source>
</evidence>
<dbReference type="PROSITE" id="PS50297">
    <property type="entry name" value="ANK_REP_REGION"/>
    <property type="match status" value="1"/>
</dbReference>